<organism evidence="2 3">
    <name type="scientific">Nakamurella panacisegetis</name>
    <dbReference type="NCBI Taxonomy" id="1090615"/>
    <lineage>
        <taxon>Bacteria</taxon>
        <taxon>Bacillati</taxon>
        <taxon>Actinomycetota</taxon>
        <taxon>Actinomycetes</taxon>
        <taxon>Nakamurellales</taxon>
        <taxon>Nakamurellaceae</taxon>
        <taxon>Nakamurella</taxon>
    </lineage>
</organism>
<accession>A0A1H0Q1T6</accession>
<evidence type="ECO:0000313" key="2">
    <source>
        <dbReference type="EMBL" id="SDP10666.1"/>
    </source>
</evidence>
<dbReference type="STRING" id="1090615.SAMN04515671_2949"/>
<keyword evidence="1" id="KW-0812">Transmembrane</keyword>
<evidence type="ECO:0000256" key="1">
    <source>
        <dbReference type="SAM" id="Phobius"/>
    </source>
</evidence>
<dbReference type="EMBL" id="LT629710">
    <property type="protein sequence ID" value="SDP10666.1"/>
    <property type="molecule type" value="Genomic_DNA"/>
</dbReference>
<dbReference type="RefSeq" id="WP_090477016.1">
    <property type="nucleotide sequence ID" value="NZ_LT629710.1"/>
</dbReference>
<feature type="transmembrane region" description="Helical" evidence="1">
    <location>
        <begin position="12"/>
        <end position="35"/>
    </location>
</feature>
<keyword evidence="3" id="KW-1185">Reference proteome</keyword>
<name>A0A1H0Q1T6_9ACTN</name>
<feature type="transmembrane region" description="Helical" evidence="1">
    <location>
        <begin position="41"/>
        <end position="61"/>
    </location>
</feature>
<evidence type="ECO:0000313" key="3">
    <source>
        <dbReference type="Proteomes" id="UP000198741"/>
    </source>
</evidence>
<proteinExistence type="predicted"/>
<dbReference type="Proteomes" id="UP000198741">
    <property type="component" value="Chromosome I"/>
</dbReference>
<keyword evidence="1" id="KW-1133">Transmembrane helix</keyword>
<reference evidence="2 3" key="1">
    <citation type="submission" date="2016-10" db="EMBL/GenBank/DDBJ databases">
        <authorList>
            <person name="de Groot N.N."/>
        </authorList>
    </citation>
    <scope>NUCLEOTIDE SEQUENCE [LARGE SCALE GENOMIC DNA]</scope>
    <source>
        <strain evidence="3">P4-7,KCTC 19426,CECT 7604</strain>
    </source>
</reference>
<sequence>MTPTKLAARLAFWLIAVAATLTLIDYVLPALFALFIDSGQTAALCIIFAAPLVVCVAAQLWRWFTTPTRYRAGAGR</sequence>
<protein>
    <submittedName>
        <fullName evidence="2">Uncharacterized protein</fullName>
    </submittedName>
</protein>
<keyword evidence="1" id="KW-0472">Membrane</keyword>
<dbReference type="AlphaFoldDB" id="A0A1H0Q1T6"/>
<gene>
    <name evidence="2" type="ORF">SAMN04515671_2949</name>
</gene>